<dbReference type="OrthoDB" id="9912104at2"/>
<keyword evidence="3" id="KW-1185">Reference proteome</keyword>
<dbReference type="AlphaFoldDB" id="A0A5C5YRS3"/>
<comment type="caution">
    <text evidence="2">The sequence shown here is derived from an EMBL/GenBank/DDBJ whole genome shotgun (WGS) entry which is preliminary data.</text>
</comment>
<sequence precursor="true">MKSSLLAAALLLPLSFLTPTAFGQTDSVSLADAVDASYDFELYVAEPETATAWFMLWTWEDGYQRVSYRFDTKAAAEREWIRMLQHLTDPRLGSMDADNLISVDFFEGLAEPRWEYIETYATLAEAEEGAQWWEERLGLITDIRMVSTLKKATTLKTVDSLR</sequence>
<proteinExistence type="predicted"/>
<name>A0A5C5YRS3_9BACT</name>
<organism evidence="2 3">
    <name type="scientific">Posidoniimonas polymericola</name>
    <dbReference type="NCBI Taxonomy" id="2528002"/>
    <lineage>
        <taxon>Bacteria</taxon>
        <taxon>Pseudomonadati</taxon>
        <taxon>Planctomycetota</taxon>
        <taxon>Planctomycetia</taxon>
        <taxon>Pirellulales</taxon>
        <taxon>Lacipirellulaceae</taxon>
        <taxon>Posidoniimonas</taxon>
    </lineage>
</organism>
<keyword evidence="1" id="KW-0732">Signal</keyword>
<dbReference type="Proteomes" id="UP000318478">
    <property type="component" value="Unassembled WGS sequence"/>
</dbReference>
<gene>
    <name evidence="2" type="ORF">Pla123a_20910</name>
</gene>
<protein>
    <submittedName>
        <fullName evidence="2">Uncharacterized protein</fullName>
    </submittedName>
</protein>
<dbReference type="EMBL" id="SJPO01000004">
    <property type="protein sequence ID" value="TWT77430.1"/>
    <property type="molecule type" value="Genomic_DNA"/>
</dbReference>
<feature type="signal peptide" evidence="1">
    <location>
        <begin position="1"/>
        <end position="23"/>
    </location>
</feature>
<evidence type="ECO:0000313" key="3">
    <source>
        <dbReference type="Proteomes" id="UP000318478"/>
    </source>
</evidence>
<evidence type="ECO:0000256" key="1">
    <source>
        <dbReference type="SAM" id="SignalP"/>
    </source>
</evidence>
<reference evidence="2 3" key="1">
    <citation type="submission" date="2019-02" db="EMBL/GenBank/DDBJ databases">
        <title>Deep-cultivation of Planctomycetes and their phenomic and genomic characterization uncovers novel biology.</title>
        <authorList>
            <person name="Wiegand S."/>
            <person name="Jogler M."/>
            <person name="Boedeker C."/>
            <person name="Pinto D."/>
            <person name="Vollmers J."/>
            <person name="Rivas-Marin E."/>
            <person name="Kohn T."/>
            <person name="Peeters S.H."/>
            <person name="Heuer A."/>
            <person name="Rast P."/>
            <person name="Oberbeckmann S."/>
            <person name="Bunk B."/>
            <person name="Jeske O."/>
            <person name="Meyerdierks A."/>
            <person name="Storesund J.E."/>
            <person name="Kallscheuer N."/>
            <person name="Luecker S."/>
            <person name="Lage O.M."/>
            <person name="Pohl T."/>
            <person name="Merkel B.J."/>
            <person name="Hornburger P."/>
            <person name="Mueller R.-W."/>
            <person name="Bruemmer F."/>
            <person name="Labrenz M."/>
            <person name="Spormann A.M."/>
            <person name="Op Den Camp H."/>
            <person name="Overmann J."/>
            <person name="Amann R."/>
            <person name="Jetten M.S.M."/>
            <person name="Mascher T."/>
            <person name="Medema M.H."/>
            <person name="Devos D.P."/>
            <person name="Kaster A.-K."/>
            <person name="Ovreas L."/>
            <person name="Rohde M."/>
            <person name="Galperin M.Y."/>
            <person name="Jogler C."/>
        </authorList>
    </citation>
    <scope>NUCLEOTIDE SEQUENCE [LARGE SCALE GENOMIC DNA]</scope>
    <source>
        <strain evidence="2 3">Pla123a</strain>
    </source>
</reference>
<evidence type="ECO:0000313" key="2">
    <source>
        <dbReference type="EMBL" id="TWT77430.1"/>
    </source>
</evidence>
<feature type="chain" id="PRO_5022905510" evidence="1">
    <location>
        <begin position="24"/>
        <end position="162"/>
    </location>
</feature>
<dbReference type="RefSeq" id="WP_146586563.1">
    <property type="nucleotide sequence ID" value="NZ_SJPO01000004.1"/>
</dbReference>
<accession>A0A5C5YRS3</accession>